<dbReference type="RefSeq" id="WP_076202124.1">
    <property type="nucleotide sequence ID" value="NZ_CP019236.1"/>
</dbReference>
<dbReference type="InterPro" id="IPR002220">
    <property type="entry name" value="DapA-like"/>
</dbReference>
<dbReference type="SUPFAM" id="SSF51569">
    <property type="entry name" value="Aldolase"/>
    <property type="match status" value="1"/>
</dbReference>
<gene>
    <name evidence="5" type="ORF">RD110_22445</name>
</gene>
<dbReference type="PANTHER" id="PTHR12128:SF67">
    <property type="entry name" value="BLR3884 PROTEIN"/>
    <property type="match status" value="1"/>
</dbReference>
<dbReference type="EMBL" id="CP019236">
    <property type="protein sequence ID" value="APW39625.1"/>
    <property type="molecule type" value="Genomic_DNA"/>
</dbReference>
<dbReference type="GO" id="GO:0008840">
    <property type="term" value="F:4-hydroxy-tetrahydrodipicolinate synthase activity"/>
    <property type="evidence" value="ECO:0007669"/>
    <property type="project" value="TreeGrafter"/>
</dbReference>
<feature type="binding site" evidence="4">
    <location>
        <position position="221"/>
    </location>
    <ligand>
        <name>pyruvate</name>
        <dbReference type="ChEBI" id="CHEBI:15361"/>
    </ligand>
</feature>
<dbReference type="OrthoDB" id="9816489at2"/>
<dbReference type="CDD" id="cd00408">
    <property type="entry name" value="DHDPS-like"/>
    <property type="match status" value="1"/>
</dbReference>
<evidence type="ECO:0000256" key="4">
    <source>
        <dbReference type="PIRSR" id="PIRSR001365-2"/>
    </source>
</evidence>
<keyword evidence="6" id="KW-1185">Reference proteome</keyword>
<evidence type="ECO:0000256" key="3">
    <source>
        <dbReference type="PIRSR" id="PIRSR001365-1"/>
    </source>
</evidence>
<keyword evidence="1 2" id="KW-0456">Lyase</keyword>
<name>A0A1P8K0W0_9BURK</name>
<dbReference type="PIRSF" id="PIRSF001365">
    <property type="entry name" value="DHDPS"/>
    <property type="match status" value="1"/>
</dbReference>
<evidence type="ECO:0000256" key="2">
    <source>
        <dbReference type="PIRNR" id="PIRNR001365"/>
    </source>
</evidence>
<dbReference type="Proteomes" id="UP000186609">
    <property type="component" value="Chromosome"/>
</dbReference>
<dbReference type="Gene3D" id="3.20.20.70">
    <property type="entry name" value="Aldolase class I"/>
    <property type="match status" value="1"/>
</dbReference>
<evidence type="ECO:0000313" key="6">
    <source>
        <dbReference type="Proteomes" id="UP000186609"/>
    </source>
</evidence>
<comment type="similarity">
    <text evidence="2">Belongs to the DapA family.</text>
</comment>
<dbReference type="Pfam" id="PF00701">
    <property type="entry name" value="DHDPS"/>
    <property type="match status" value="1"/>
</dbReference>
<dbReference type="STRING" id="1842727.RD110_22445"/>
<evidence type="ECO:0000256" key="1">
    <source>
        <dbReference type="ARBA" id="ARBA00023239"/>
    </source>
</evidence>
<dbReference type="AlphaFoldDB" id="A0A1P8K0W0"/>
<dbReference type="InterPro" id="IPR013785">
    <property type="entry name" value="Aldolase_TIM"/>
</dbReference>
<dbReference type="SMART" id="SM01130">
    <property type="entry name" value="DHDPS"/>
    <property type="match status" value="1"/>
</dbReference>
<sequence>MNTTTSAPRSTTPFTGIWPALLTPLDADLNIDTATFARHARRLLDAGAVGVTPFGTTGEGPSFTVQERIDAINGLVAGGVPAERILVSTSCAALPDVVTLTKHALEIGAHACLMLPPFFLKGVPDQGVIDAYRWVIDTVADERLRIYLYHIPQVSGVPLSHHVIRTLKDLYPQTIVGIKDSGCQREASLALADAFMSEVMVYVGNETDLPVMGQRGSTGAVSGVANILPRLVQRLVRDHALPGAADDLARVQLFLRILGGYGMTAAFKGMLAELYDEPGWVRVRPPLVPLDGAEQERLRRELAAFGIDPQRD</sequence>
<proteinExistence type="inferred from homology"/>
<feature type="binding site" evidence="4">
    <location>
        <position position="57"/>
    </location>
    <ligand>
        <name>pyruvate</name>
        <dbReference type="ChEBI" id="CHEBI:15361"/>
    </ligand>
</feature>
<protein>
    <submittedName>
        <fullName evidence="5">Dihydrodipicolinate synthase family protein</fullName>
    </submittedName>
</protein>
<dbReference type="PANTHER" id="PTHR12128">
    <property type="entry name" value="DIHYDRODIPICOLINATE SYNTHASE"/>
    <property type="match status" value="1"/>
</dbReference>
<organism evidence="5 6">
    <name type="scientific">Rhodoferax koreensis</name>
    <dbReference type="NCBI Taxonomy" id="1842727"/>
    <lineage>
        <taxon>Bacteria</taxon>
        <taxon>Pseudomonadati</taxon>
        <taxon>Pseudomonadota</taxon>
        <taxon>Betaproteobacteria</taxon>
        <taxon>Burkholderiales</taxon>
        <taxon>Comamonadaceae</taxon>
        <taxon>Rhodoferax</taxon>
    </lineage>
</organism>
<dbReference type="PRINTS" id="PR00146">
    <property type="entry name" value="DHPICSNTHASE"/>
</dbReference>
<feature type="active site" description="Schiff-base intermediate with substrate" evidence="3">
    <location>
        <position position="179"/>
    </location>
</feature>
<feature type="active site" description="Proton donor/acceptor" evidence="3">
    <location>
        <position position="149"/>
    </location>
</feature>
<dbReference type="KEGG" id="rhy:RD110_22445"/>
<reference evidence="5 6" key="1">
    <citation type="submission" date="2017-01" db="EMBL/GenBank/DDBJ databases">
        <authorList>
            <person name="Mah S.A."/>
            <person name="Swanson W.J."/>
            <person name="Moy G.W."/>
            <person name="Vacquier V.D."/>
        </authorList>
    </citation>
    <scope>NUCLEOTIDE SEQUENCE [LARGE SCALE GENOMIC DNA]</scope>
    <source>
        <strain evidence="5 6">DCY110</strain>
    </source>
</reference>
<evidence type="ECO:0000313" key="5">
    <source>
        <dbReference type="EMBL" id="APW39625.1"/>
    </source>
</evidence>
<accession>A0A1P8K0W0</accession>